<comment type="caution">
    <text evidence="2">The sequence shown here is derived from an EMBL/GenBank/DDBJ whole genome shotgun (WGS) entry which is preliminary data.</text>
</comment>
<proteinExistence type="predicted"/>
<protein>
    <submittedName>
        <fullName evidence="2">Uncharacterized protein</fullName>
    </submittedName>
</protein>
<gene>
    <name evidence="2" type="ORF">CYMTET_32250</name>
</gene>
<organism evidence="2 3">
    <name type="scientific">Cymbomonas tetramitiformis</name>
    <dbReference type="NCBI Taxonomy" id="36881"/>
    <lineage>
        <taxon>Eukaryota</taxon>
        <taxon>Viridiplantae</taxon>
        <taxon>Chlorophyta</taxon>
        <taxon>Pyramimonadophyceae</taxon>
        <taxon>Pyramimonadales</taxon>
        <taxon>Pyramimonadaceae</taxon>
        <taxon>Cymbomonas</taxon>
    </lineage>
</organism>
<dbReference type="AlphaFoldDB" id="A0AAE0FF78"/>
<feature type="region of interest" description="Disordered" evidence="1">
    <location>
        <begin position="64"/>
        <end position="99"/>
    </location>
</feature>
<keyword evidence="3" id="KW-1185">Reference proteome</keyword>
<reference evidence="2 3" key="1">
    <citation type="journal article" date="2015" name="Genome Biol. Evol.">
        <title>Comparative Genomics of a Bacterivorous Green Alga Reveals Evolutionary Causalities and Consequences of Phago-Mixotrophic Mode of Nutrition.</title>
        <authorList>
            <person name="Burns J.A."/>
            <person name="Paasch A."/>
            <person name="Narechania A."/>
            <person name="Kim E."/>
        </authorList>
    </citation>
    <scope>NUCLEOTIDE SEQUENCE [LARGE SCALE GENOMIC DNA]</scope>
    <source>
        <strain evidence="2 3">PLY_AMNH</strain>
    </source>
</reference>
<accession>A0AAE0FF78</accession>
<dbReference type="Proteomes" id="UP001190700">
    <property type="component" value="Unassembled WGS sequence"/>
</dbReference>
<evidence type="ECO:0000256" key="1">
    <source>
        <dbReference type="SAM" id="MobiDB-lite"/>
    </source>
</evidence>
<evidence type="ECO:0000313" key="3">
    <source>
        <dbReference type="Proteomes" id="UP001190700"/>
    </source>
</evidence>
<sequence>MSVVERGKAVAAAWRASATLGGTGLPPGPATVKEPKPSLAGAAGCEFEPVVGLHGAAVAWSLKSSPAGAKPEMQRSRSQCRGRRRAREPAAPPGAEAGG</sequence>
<evidence type="ECO:0000313" key="2">
    <source>
        <dbReference type="EMBL" id="KAK3258716.1"/>
    </source>
</evidence>
<dbReference type="EMBL" id="LGRX02019311">
    <property type="protein sequence ID" value="KAK3258716.1"/>
    <property type="molecule type" value="Genomic_DNA"/>
</dbReference>
<feature type="region of interest" description="Disordered" evidence="1">
    <location>
        <begin position="19"/>
        <end position="38"/>
    </location>
</feature>
<name>A0AAE0FF78_9CHLO</name>